<sequence length="34" mass="4104">MSEEKQIFYCELSNKKRKEQYGIDTAQEKSEKPH</sequence>
<gene>
    <name evidence="1" type="ORF">AAA799N04_00521</name>
</gene>
<comment type="caution">
    <text evidence="1">The sequence shown here is derived from an EMBL/GenBank/DDBJ whole genome shotgun (WGS) entry which is preliminary data.</text>
</comment>
<accession>A0A081RP85</accession>
<dbReference type="EMBL" id="JOKN01000006">
    <property type="protein sequence ID" value="KEQ57008.1"/>
    <property type="molecule type" value="Genomic_DNA"/>
</dbReference>
<dbReference type="AlphaFoldDB" id="A0A081RP85"/>
<dbReference type="Proteomes" id="UP000028059">
    <property type="component" value="Unassembled WGS sequence"/>
</dbReference>
<evidence type="ECO:0000313" key="1">
    <source>
        <dbReference type="EMBL" id="KEQ57008.1"/>
    </source>
</evidence>
<reference evidence="1 2" key="1">
    <citation type="submission" date="2014-06" db="EMBL/GenBank/DDBJ databases">
        <authorList>
            <person name="Ngugi D.K."/>
            <person name="Blom J."/>
            <person name="Alam I."/>
            <person name="Rashid M."/>
            <person name="Ba Alawi W."/>
            <person name="Zhang G."/>
            <person name="Hikmawan T."/>
            <person name="Guan Y."/>
            <person name="Antunes A."/>
            <person name="Siam R."/>
            <person name="ElDorry H."/>
            <person name="Bajic V."/>
            <person name="Stingl U."/>
        </authorList>
    </citation>
    <scope>NUCLEOTIDE SEQUENCE [LARGE SCALE GENOMIC DNA]</scope>
    <source>
        <strain evidence="1">SCGC AAA799-N04</strain>
    </source>
</reference>
<evidence type="ECO:0000313" key="2">
    <source>
        <dbReference type="Proteomes" id="UP000028059"/>
    </source>
</evidence>
<organism evidence="1 2">
    <name type="scientific">Marine Group I thaumarchaeote SCGC AAA799-N04</name>
    <dbReference type="NCBI Taxonomy" id="1502293"/>
    <lineage>
        <taxon>Archaea</taxon>
        <taxon>Nitrososphaerota</taxon>
        <taxon>Marine Group I</taxon>
    </lineage>
</organism>
<protein>
    <submittedName>
        <fullName evidence="1">Uncharacterized protein</fullName>
    </submittedName>
</protein>
<keyword evidence="2" id="KW-1185">Reference proteome</keyword>
<name>A0A081RP85_9ARCH</name>
<proteinExistence type="predicted"/>